<dbReference type="KEGG" id="schk:GII14_20725"/>
<dbReference type="Pfam" id="PF15978">
    <property type="entry name" value="TnsD"/>
    <property type="match status" value="2"/>
</dbReference>
<dbReference type="EMBL" id="CP045857">
    <property type="protein sequence ID" value="QIJ06869.1"/>
    <property type="molecule type" value="Genomic_DNA"/>
</dbReference>
<dbReference type="InterPro" id="IPR009492">
    <property type="entry name" value="TniQ"/>
</dbReference>
<sequence>MAVLNFPIPYTEELMYSAVARAGVRQGLTSPKQLLDEVFESRSIIATIDLPNHIATLSRWLPEEFTPERLIYSHTLFPLYAPFVPEARRLQCMNWLYQGTQGAAHLALGVSASRIKSPRFVRYCPGCIAAQREQFGEYFWRREWQVAGVESCPEHGVLMDTRIARPLIERHRFIAAAPEHCHVTKQQKGMGVSDWITTQVRRLLVRPAQASPSFEQWTGYYRSLAYRLGFYRGKAQVDHSVIKNKVLKVWPAAWLIRNRLMPPSSDIDDSDWLKAIFRKHRKSFNYLQHIVVHQALLDNQWQIDDVLDEVSRKPTRKTPQQVKVVMQQSSSQTPDQEAWLELLSSCQPLQARKKSPDLYARLYRNHRDWLLDVNHRYAQDKANHNVPRIDWDKRDREYLQALRQLVTFLNANKQGPRRSRTYYLKLLGNLSTLEKNLHQMPCTSAFLVANSESVPQYQIRRLQNAYDDLRVLFDSPPRWRLLRNAGLSEERMMEPARQYLENLVDTEHEVQRCRK</sequence>
<reference evidence="3 4" key="1">
    <citation type="submission" date="2019-11" db="EMBL/GenBank/DDBJ databases">
        <title>Complete Genome Sequence of Shewanella chilikensis Strain DC57, Isolated from Corroded Seal Rings at a floating production facility in Australia.</title>
        <authorList>
            <person name="Salgar-Chaparro S.J."/>
            <person name="Castillo-Villamizar G.A."/>
            <person name="Poehlein A."/>
            <person name="Daniel R."/>
            <person name="Machuca L."/>
        </authorList>
    </citation>
    <scope>NUCLEOTIDE SEQUENCE [LARGE SCALE GENOMIC DNA]</scope>
    <source>
        <strain evidence="3 4">DC57</strain>
    </source>
</reference>
<evidence type="ECO:0000259" key="1">
    <source>
        <dbReference type="Pfam" id="PF06527"/>
    </source>
</evidence>
<organism evidence="3 4">
    <name type="scientific">Shewanella chilikensis</name>
    <dbReference type="NCBI Taxonomy" id="558541"/>
    <lineage>
        <taxon>Bacteria</taxon>
        <taxon>Pseudomonadati</taxon>
        <taxon>Pseudomonadota</taxon>
        <taxon>Gammaproteobacteria</taxon>
        <taxon>Alteromonadales</taxon>
        <taxon>Shewanellaceae</taxon>
        <taxon>Shewanella</taxon>
    </lineage>
</organism>
<gene>
    <name evidence="3" type="ORF">GII14_20725</name>
</gene>
<dbReference type="Pfam" id="PF06527">
    <property type="entry name" value="TniQ"/>
    <property type="match status" value="1"/>
</dbReference>
<proteinExistence type="predicted"/>
<evidence type="ECO:0000313" key="3">
    <source>
        <dbReference type="EMBL" id="QIJ06869.1"/>
    </source>
</evidence>
<name>A0A6G7LYK2_9GAMM</name>
<feature type="domain" description="Transposon Tn7 transposition protein TnsD C-terminal" evidence="2">
    <location>
        <begin position="323"/>
        <end position="447"/>
    </location>
</feature>
<dbReference type="InterPro" id="IPR032750">
    <property type="entry name" value="TnsD_C"/>
</dbReference>
<dbReference type="AlphaFoldDB" id="A0A6G7LYK2"/>
<evidence type="ECO:0000313" key="4">
    <source>
        <dbReference type="Proteomes" id="UP000502117"/>
    </source>
</evidence>
<protein>
    <submittedName>
        <fullName evidence="3">Transcriptional antiterminator</fullName>
    </submittedName>
</protein>
<feature type="domain" description="TniQ" evidence="1">
    <location>
        <begin position="6"/>
        <end position="158"/>
    </location>
</feature>
<dbReference type="Proteomes" id="UP000502117">
    <property type="component" value="Chromosome"/>
</dbReference>
<evidence type="ECO:0000259" key="2">
    <source>
        <dbReference type="Pfam" id="PF15978"/>
    </source>
</evidence>
<accession>A0A6G7LYK2</accession>
<feature type="domain" description="Transposon Tn7 transposition protein TnsD C-terminal" evidence="2">
    <location>
        <begin position="203"/>
        <end position="302"/>
    </location>
</feature>